<dbReference type="SUPFAM" id="SSF75304">
    <property type="entry name" value="Amidase signature (AS) enzymes"/>
    <property type="match status" value="1"/>
</dbReference>
<evidence type="ECO:0000259" key="2">
    <source>
        <dbReference type="Pfam" id="PF01425"/>
    </source>
</evidence>
<dbReference type="InterPro" id="IPR024507">
    <property type="entry name" value="AtzH-like"/>
</dbReference>
<dbReference type="EMBL" id="JANLCM010000002">
    <property type="protein sequence ID" value="MCS5718932.1"/>
    <property type="molecule type" value="Genomic_DNA"/>
</dbReference>
<protein>
    <submittedName>
        <fullName evidence="3">DUF3225 domain-containing protein</fullName>
    </submittedName>
</protein>
<feature type="domain" description="Amidase" evidence="2">
    <location>
        <begin position="177"/>
        <end position="343"/>
    </location>
</feature>
<evidence type="ECO:0000313" key="3">
    <source>
        <dbReference type="EMBL" id="MCS5718932.1"/>
    </source>
</evidence>
<dbReference type="PROSITE" id="PS00571">
    <property type="entry name" value="AMIDASES"/>
    <property type="match status" value="1"/>
</dbReference>
<dbReference type="InterPro" id="IPR032710">
    <property type="entry name" value="NTF2-like_dom_sf"/>
</dbReference>
<gene>
    <name evidence="3" type="ORF">N1027_12380</name>
</gene>
<keyword evidence="4" id="KW-1185">Reference proteome</keyword>
<proteinExistence type="predicted"/>
<evidence type="ECO:0000256" key="1">
    <source>
        <dbReference type="SAM" id="MobiDB-lite"/>
    </source>
</evidence>
<dbReference type="Gene3D" id="3.10.450.50">
    <property type="match status" value="1"/>
</dbReference>
<name>A0ABT2GRT3_9MICO</name>
<dbReference type="PANTHER" id="PTHR46310:SF7">
    <property type="entry name" value="AMIDASE 1"/>
    <property type="match status" value="1"/>
</dbReference>
<dbReference type="RefSeq" id="WP_259508310.1">
    <property type="nucleotide sequence ID" value="NZ_JANLCM010000002.1"/>
</dbReference>
<accession>A0ABT2GRT3</accession>
<feature type="region of interest" description="Disordered" evidence="1">
    <location>
        <begin position="348"/>
        <end position="379"/>
    </location>
</feature>
<reference evidence="3" key="1">
    <citation type="submission" date="2022-08" db="EMBL/GenBank/DDBJ databases">
        <authorList>
            <person name="Deng Y."/>
            <person name="Han X.-F."/>
            <person name="Zhang Y.-Q."/>
        </authorList>
    </citation>
    <scope>NUCLEOTIDE SEQUENCE</scope>
    <source>
        <strain evidence="3">CPCC 205763</strain>
    </source>
</reference>
<dbReference type="Proteomes" id="UP001165584">
    <property type="component" value="Unassembled WGS sequence"/>
</dbReference>
<dbReference type="InterPro" id="IPR023631">
    <property type="entry name" value="Amidase_dom"/>
</dbReference>
<sequence length="597" mass="58677">MAEDRPAAEGGLAAGAGAAASAEALPAGVTSLDGAGILSPASLSSLLSAFRAYEAALMANDLDALDRSFAPGPATLRGDASGLLVGHDRISAFRGLRGGVPPRTIVEVHLRVLDAASVLVVSVSAFAKGGTGLQTQLWRRADAAGWVIAAAHVTGAPPAVNGAVWRVAGAPLAPARSGDGTLTGMSVAVKDLYDVAGFAVGAGVPQFLAEARPARADADAVAALRAAGAAVQGIAQTDEFAYSIAGRNVHYGTPPNPAVPGAIPGGSSSGPAAAVALGQAAIGLATDTAGSIRVPASYQGLWGLRTTHGSVSTRGLLPLAPSFDTVGWLTRSPETLRAAAAATFARAPGPTRVGGGAGDAGRPGGGAGSAGWVTGGSDGDVVAHPGAGAPSALEPRYVVSADLVSSCAHDVQAAFGAAVEHPVFGDVESVDLGDLDAVFAAFRTVQAAEAWRVHGAWVAGHPGVLGVDIAERFDIASRITAEEETDARAQLADARARFDAVLGGRILLLPSASSSAPALDAPAEAIAAARAATLRMTAVAGTGGYPAVSAPLLRVPAPGGSAPVGLCFVGARGADLALLDLAAGVAEVLAGADEPPA</sequence>
<dbReference type="PANTHER" id="PTHR46310">
    <property type="entry name" value="AMIDASE 1"/>
    <property type="match status" value="1"/>
</dbReference>
<dbReference type="Gene3D" id="3.90.1300.10">
    <property type="entry name" value="Amidase signature (AS) domain"/>
    <property type="match status" value="1"/>
</dbReference>
<dbReference type="InterPro" id="IPR036928">
    <property type="entry name" value="AS_sf"/>
</dbReference>
<dbReference type="Pfam" id="PF11533">
    <property type="entry name" value="AtzH-like"/>
    <property type="match status" value="1"/>
</dbReference>
<comment type="caution">
    <text evidence="3">The sequence shown here is derived from an EMBL/GenBank/DDBJ whole genome shotgun (WGS) entry which is preliminary data.</text>
</comment>
<dbReference type="InterPro" id="IPR020556">
    <property type="entry name" value="Amidase_CS"/>
</dbReference>
<dbReference type="SUPFAM" id="SSF54427">
    <property type="entry name" value="NTF2-like"/>
    <property type="match status" value="1"/>
</dbReference>
<feature type="compositionally biased region" description="Gly residues" evidence="1">
    <location>
        <begin position="352"/>
        <end position="378"/>
    </location>
</feature>
<evidence type="ECO:0000313" key="4">
    <source>
        <dbReference type="Proteomes" id="UP001165584"/>
    </source>
</evidence>
<organism evidence="3 4">
    <name type="scientific">Herbiconiux aconitum</name>
    <dbReference type="NCBI Taxonomy" id="2970913"/>
    <lineage>
        <taxon>Bacteria</taxon>
        <taxon>Bacillati</taxon>
        <taxon>Actinomycetota</taxon>
        <taxon>Actinomycetes</taxon>
        <taxon>Micrococcales</taxon>
        <taxon>Microbacteriaceae</taxon>
        <taxon>Herbiconiux</taxon>
    </lineage>
</organism>
<dbReference type="Pfam" id="PF01425">
    <property type="entry name" value="Amidase"/>
    <property type="match status" value="1"/>
</dbReference>